<dbReference type="KEGG" id="vg:36841081"/>
<dbReference type="GO" id="GO:0046872">
    <property type="term" value="F:metal ion binding"/>
    <property type="evidence" value="ECO:0007669"/>
    <property type="project" value="UniProtKB-KW"/>
</dbReference>
<dbReference type="OrthoDB" id="11903at10239"/>
<dbReference type="PRINTS" id="PR01363">
    <property type="entry name" value="VD09PROTEIN"/>
</dbReference>
<dbReference type="InterPro" id="IPR003300">
    <property type="entry name" value="Viral_VD9"/>
</dbReference>
<keyword evidence="5" id="KW-0464">Manganese</keyword>
<keyword evidence="3" id="KW-0378">Hydrolase</keyword>
<keyword evidence="4" id="KW-0460">Magnesium</keyword>
<proteinExistence type="predicted"/>
<protein>
    <submittedName>
        <fullName evidence="6">mRNA decapping enzyme</fullName>
    </submittedName>
</protein>
<dbReference type="GO" id="GO:0016787">
    <property type="term" value="F:hydrolase activity"/>
    <property type="evidence" value="ECO:0007669"/>
    <property type="project" value="UniProtKB-KW"/>
</dbReference>
<dbReference type="SUPFAM" id="SSF55811">
    <property type="entry name" value="Nudix"/>
    <property type="match status" value="1"/>
</dbReference>
<dbReference type="EMBL" id="MH427217">
    <property type="protein sequence ID" value="AWU47129.1"/>
    <property type="molecule type" value="Genomic_DNA"/>
</dbReference>
<organism evidence="6">
    <name type="scientific">Sea otter poxvirus</name>
    <dbReference type="NCBI Taxonomy" id="1416741"/>
    <lineage>
        <taxon>Viruses</taxon>
        <taxon>Varidnaviria</taxon>
        <taxon>Bamfordvirae</taxon>
        <taxon>Nucleocytoviricota</taxon>
        <taxon>Pokkesviricetes</taxon>
        <taxon>Chitovirales</taxon>
        <taxon>Poxviridae</taxon>
        <taxon>Chordopoxvirinae</taxon>
        <taxon>Mustelpoxvirus</taxon>
        <taxon>Mustelpoxvirus seaotterpox</taxon>
        <taxon>Sea otterpox virus</taxon>
    </lineage>
</organism>
<name>A0A2U9QHP9_9POXV</name>
<evidence type="ECO:0000256" key="4">
    <source>
        <dbReference type="ARBA" id="ARBA00022842"/>
    </source>
</evidence>
<evidence type="ECO:0000313" key="7">
    <source>
        <dbReference type="Proteomes" id="UP000249273"/>
    </source>
</evidence>
<gene>
    <name evidence="6" type="primary">SOPV-ELK-084</name>
</gene>
<dbReference type="Gene3D" id="3.90.79.10">
    <property type="entry name" value="Nucleoside Triphosphate Pyrophosphohydrolase"/>
    <property type="match status" value="1"/>
</dbReference>
<dbReference type="RefSeq" id="YP_009480622.1">
    <property type="nucleotide sequence ID" value="NC_037656.1"/>
</dbReference>
<comment type="cofactor">
    <cofactor evidence="1">
        <name>Mg(2+)</name>
        <dbReference type="ChEBI" id="CHEBI:18420"/>
    </cofactor>
</comment>
<reference evidence="6" key="1">
    <citation type="submission" date="2018-05" db="EMBL/GenBank/DDBJ databases">
        <title>Complete Genome Sequence of a Novel Sea Otter Poxvirus.</title>
        <authorList>
            <person name="Jacob J.M."/>
            <person name="Subramaniam K."/>
            <person name="Tu S.-L."/>
            <person name="Nielsen O."/>
            <person name="Tuomi P.A."/>
            <person name="Upton C."/>
            <person name="Waltzek T.B."/>
        </authorList>
    </citation>
    <scope>NUCLEOTIDE SEQUENCE [LARGE SCALE GENOMIC DNA]</scope>
    <source>
        <strain evidence="6">ELK</strain>
    </source>
</reference>
<sequence>MDVVTFDTIREYVTIKVANTIPDIKGTRFFAICVTKDNVPIVASRRSSFAFQELMSRITTNNILHVPKNLLQFMYENELREIAGRTIGTPVNTYSKFKEIIMMGGKANKTESPSSCLRREIKEESDNSLTVSYICDTYLYVTIFDKLIKKKFECYCTLCYVDQTLNDIVNAKIFNIEVKELCPLTKCIDNDKFEYLYYIYNTLCK</sequence>
<keyword evidence="7" id="KW-1185">Reference proteome</keyword>
<keyword evidence="2" id="KW-0479">Metal-binding</keyword>
<dbReference type="GeneID" id="36841081"/>
<evidence type="ECO:0000256" key="5">
    <source>
        <dbReference type="ARBA" id="ARBA00023211"/>
    </source>
</evidence>
<accession>A0A2U9QHP9</accession>
<dbReference type="InterPro" id="IPR015797">
    <property type="entry name" value="NUDIX_hydrolase-like_dom_sf"/>
</dbReference>
<evidence type="ECO:0000256" key="2">
    <source>
        <dbReference type="ARBA" id="ARBA00022723"/>
    </source>
</evidence>
<evidence type="ECO:0000256" key="3">
    <source>
        <dbReference type="ARBA" id="ARBA00022801"/>
    </source>
</evidence>
<evidence type="ECO:0000313" key="6">
    <source>
        <dbReference type="EMBL" id="AWU47129.1"/>
    </source>
</evidence>
<dbReference type="Proteomes" id="UP000249273">
    <property type="component" value="Segment"/>
</dbReference>
<evidence type="ECO:0000256" key="1">
    <source>
        <dbReference type="ARBA" id="ARBA00001946"/>
    </source>
</evidence>